<comment type="subunit">
    <text evidence="2 5">Homopentamer.</text>
</comment>
<accession>A0A5P6VT26</accession>
<organism evidence="8 9">
    <name type="scientific">Pseudobutyrivibrio xylanivorans</name>
    <dbReference type="NCBI Taxonomy" id="185007"/>
    <lineage>
        <taxon>Bacteria</taxon>
        <taxon>Bacillati</taxon>
        <taxon>Bacillota</taxon>
        <taxon>Clostridia</taxon>
        <taxon>Lachnospirales</taxon>
        <taxon>Lachnospiraceae</taxon>
        <taxon>Pseudobutyrivibrio</taxon>
    </lineage>
</organism>
<dbReference type="AlphaFoldDB" id="A0A5P6VT26"/>
<dbReference type="KEGG" id="pxv:FXF36_03550"/>
<dbReference type="PANTHER" id="PTHR30288">
    <property type="entry name" value="FLAGELLAR CAP/ASSEMBLY PROTEIN FLID"/>
    <property type="match status" value="1"/>
</dbReference>
<dbReference type="Proteomes" id="UP000327030">
    <property type="component" value="Chromosome 1"/>
</dbReference>
<comment type="subcellular location">
    <subcellularLocation>
        <location evidence="5">Secreted</location>
    </subcellularLocation>
    <subcellularLocation>
        <location evidence="5">Bacterial flagellum</location>
    </subcellularLocation>
</comment>
<evidence type="ECO:0000259" key="7">
    <source>
        <dbReference type="Pfam" id="PF07195"/>
    </source>
</evidence>
<feature type="domain" description="Flagellar hook-associated protein 2 C-terminal" evidence="7">
    <location>
        <begin position="465"/>
        <end position="727"/>
    </location>
</feature>
<dbReference type="PANTHER" id="PTHR30288:SF0">
    <property type="entry name" value="FLAGELLAR HOOK-ASSOCIATED PROTEIN 2"/>
    <property type="match status" value="1"/>
</dbReference>
<reference evidence="9" key="1">
    <citation type="submission" date="2019-08" db="EMBL/GenBank/DDBJ databases">
        <title>Complete Genome Sequence of the Polysaccharide-Degrading Rumen Bacterium Pseudobutyrivibrio xylanivorans MA3014.</title>
        <authorList>
            <person name="Palevich N."/>
            <person name="Maclean P.H."/>
            <person name="Kelly W.J."/>
            <person name="Leahy S.C."/>
            <person name="Rakonjac J."/>
            <person name="Attwood G.T."/>
        </authorList>
    </citation>
    <scope>NUCLEOTIDE SEQUENCE [LARGE SCALE GENOMIC DNA]</scope>
    <source>
        <strain evidence="9">MA3014</strain>
    </source>
</reference>
<dbReference type="EMBL" id="CP043028">
    <property type="protein sequence ID" value="QFJ54011.1"/>
    <property type="molecule type" value="Genomic_DNA"/>
</dbReference>
<evidence type="ECO:0000313" key="9">
    <source>
        <dbReference type="Proteomes" id="UP000327030"/>
    </source>
</evidence>
<keyword evidence="4 5" id="KW-0975">Bacterial flagellum</keyword>
<dbReference type="GO" id="GO:0005576">
    <property type="term" value="C:extracellular region"/>
    <property type="evidence" value="ECO:0007669"/>
    <property type="project" value="UniProtKB-SubCell"/>
</dbReference>
<comment type="function">
    <text evidence="5">Required for morphogenesis and for the elongation of the flagellar filament by facilitating polymerization of the flagellin monomers at the tip of growing filament. Forms a capping structure, which prevents flagellin subunits (transported through the central channel of the flagellum) from leaking out without polymerization at the distal end.</text>
</comment>
<dbReference type="GO" id="GO:0007155">
    <property type="term" value="P:cell adhesion"/>
    <property type="evidence" value="ECO:0007669"/>
    <property type="project" value="InterPro"/>
</dbReference>
<keyword evidence="5" id="KW-0964">Secreted</keyword>
<comment type="similarity">
    <text evidence="1 5">Belongs to the FliD family.</text>
</comment>
<evidence type="ECO:0000256" key="3">
    <source>
        <dbReference type="ARBA" id="ARBA00023054"/>
    </source>
</evidence>
<evidence type="ECO:0000256" key="1">
    <source>
        <dbReference type="ARBA" id="ARBA00009764"/>
    </source>
</evidence>
<dbReference type="Pfam" id="PF07195">
    <property type="entry name" value="FliD_C"/>
    <property type="match status" value="1"/>
</dbReference>
<dbReference type="GO" id="GO:0071973">
    <property type="term" value="P:bacterial-type flagellum-dependent cell motility"/>
    <property type="evidence" value="ECO:0007669"/>
    <property type="project" value="TreeGrafter"/>
</dbReference>
<dbReference type="RefSeq" id="WP_151622508.1">
    <property type="nucleotide sequence ID" value="NZ_CP043028.1"/>
</dbReference>
<feature type="domain" description="Flagellar hook-associated protein 2 N-terminal" evidence="6">
    <location>
        <begin position="10"/>
        <end position="105"/>
    </location>
</feature>
<name>A0A5P6VT26_PSEXY</name>
<dbReference type="InterPro" id="IPR003481">
    <property type="entry name" value="FliD_N"/>
</dbReference>
<evidence type="ECO:0000256" key="2">
    <source>
        <dbReference type="ARBA" id="ARBA00011255"/>
    </source>
</evidence>
<evidence type="ECO:0000259" key="6">
    <source>
        <dbReference type="Pfam" id="PF02465"/>
    </source>
</evidence>
<dbReference type="InterPro" id="IPR040026">
    <property type="entry name" value="FliD"/>
</dbReference>
<protein>
    <recommendedName>
        <fullName evidence="5">Flagellar hook-associated protein 2</fullName>
        <shortName evidence="5">HAP2</shortName>
    </recommendedName>
    <alternativeName>
        <fullName evidence="5">Flagellar cap protein</fullName>
    </alternativeName>
</protein>
<dbReference type="OrthoDB" id="9776025at2"/>
<evidence type="ECO:0000313" key="8">
    <source>
        <dbReference type="EMBL" id="QFJ54011.1"/>
    </source>
</evidence>
<evidence type="ECO:0000256" key="5">
    <source>
        <dbReference type="RuleBase" id="RU362066"/>
    </source>
</evidence>
<evidence type="ECO:0000256" key="4">
    <source>
        <dbReference type="ARBA" id="ARBA00023143"/>
    </source>
</evidence>
<proteinExistence type="inferred from homology"/>
<keyword evidence="3" id="KW-0175">Coiled coil</keyword>
<dbReference type="InterPro" id="IPR010809">
    <property type="entry name" value="FliD_C"/>
</dbReference>
<dbReference type="GO" id="GO:0009424">
    <property type="term" value="C:bacterial-type flagellum hook"/>
    <property type="evidence" value="ECO:0007669"/>
    <property type="project" value="UniProtKB-UniRule"/>
</dbReference>
<gene>
    <name evidence="8" type="ORF">FXF36_03550</name>
</gene>
<dbReference type="Pfam" id="PF02465">
    <property type="entry name" value="FliD_N"/>
    <property type="match status" value="1"/>
</dbReference>
<sequence>MPIRLSGLTSGLDTEAIVGALVSAYSFKKDKYTKAQTKLTWKQDAWKSLNTKVYNLYTSVGNMRYSSNYSAKKTTVSDTSKATATASGQAINGTQTLEIKQLAKTAYITGGYIEAAATGDATLSSLGAVSGTSEKASIQVRTSTGTKNIEVDGSTKIDQLISKFNEAGVQANFDEKNHRFFISAQTSGAEGNFEISANNTAGLSTLITLGLLSDKEIDSIKGETAGSEMSQRTYTYKDGAKSITYYAEGFAGLVSNLKTAKDTVKNYNADDYAAPEDPSTETEEQAAAREAAGEAAARAYETANELLNTYADFVTDLETNHGVDWDTITADEITALGKTLYDAGSYDSRAQSATEDEINTAVNAIRDAYVNLGKATTDTDIAEAQAALNKVLADSNNKKWADYIEANFGSKNSETDESYSNFWTQSDNKELVDSVFYRVDLASNVAVNNQALEIDDSLKAKKIDGQDAKIILNEVEYTNNTNSITVNGLTIEAMAETTQAINVTVQNDTDALYDKIKDFLTSYNNLVNEMQKLYNADSAKDYEPLTDDEKSQMNETEIEKWEQKIKDSLLRRDTTLSGLISTMTTSMLKTYEVNGKKVALSTYGIVTLGTLKAEKNENYAYHINGDSEDSYTSGAEDKLRAAIAANPDEVIDFMKALTSDLYSNLDKKMKSTAVKSVYTVYNDKEMASEYSNYSSLIKQWTDRIKDQEDAYYKKFSKMESALAKLQNNSSSLTSMLGG</sequence>
<dbReference type="GO" id="GO:0009421">
    <property type="term" value="C:bacterial-type flagellum filament cap"/>
    <property type="evidence" value="ECO:0007669"/>
    <property type="project" value="InterPro"/>
</dbReference>